<dbReference type="Proteomes" id="UP000198784">
    <property type="component" value="Unassembled WGS sequence"/>
</dbReference>
<protein>
    <submittedName>
        <fullName evidence="1">Uncharacterized protein</fullName>
    </submittedName>
</protein>
<dbReference type="STRING" id="289003.SAMN05216190_112121"/>
<dbReference type="EMBL" id="FOWX01000012">
    <property type="protein sequence ID" value="SFP54740.1"/>
    <property type="molecule type" value="Genomic_DNA"/>
</dbReference>
<dbReference type="RefSeq" id="WP_090500920.1">
    <property type="nucleotide sequence ID" value="NZ_FOWX01000012.1"/>
</dbReference>
<organism evidence="1 2">
    <name type="scientific">Pseudomonas borbori</name>
    <dbReference type="NCBI Taxonomy" id="289003"/>
    <lineage>
        <taxon>Bacteria</taxon>
        <taxon>Pseudomonadati</taxon>
        <taxon>Pseudomonadota</taxon>
        <taxon>Gammaproteobacteria</taxon>
        <taxon>Pseudomonadales</taxon>
        <taxon>Pseudomonadaceae</taxon>
        <taxon>Pseudomonas</taxon>
    </lineage>
</organism>
<name>A0A1I5R8L5_9PSED</name>
<evidence type="ECO:0000313" key="2">
    <source>
        <dbReference type="Proteomes" id="UP000198784"/>
    </source>
</evidence>
<proteinExistence type="predicted"/>
<reference evidence="2" key="1">
    <citation type="submission" date="2016-10" db="EMBL/GenBank/DDBJ databases">
        <authorList>
            <person name="Varghese N."/>
            <person name="Submissions S."/>
        </authorList>
    </citation>
    <scope>NUCLEOTIDE SEQUENCE [LARGE SCALE GENOMIC DNA]</scope>
    <source>
        <strain evidence="2">DSM 17834</strain>
    </source>
</reference>
<gene>
    <name evidence="1" type="ORF">SAMN05216190_112121</name>
</gene>
<sequence length="78" mass="9175">MTYLIWTGLALLLLAVAALAYWTWRSNRRLRQLDQRVRRQGELLEQIDIVLENPHLSEEEQLIRSEALLTKLRESGES</sequence>
<dbReference type="OrthoDB" id="6930169at2"/>
<accession>A0A1I5R8L5</accession>
<keyword evidence="2" id="KW-1185">Reference proteome</keyword>
<dbReference type="AlphaFoldDB" id="A0A1I5R8L5"/>
<evidence type="ECO:0000313" key="1">
    <source>
        <dbReference type="EMBL" id="SFP54740.1"/>
    </source>
</evidence>